<dbReference type="SUPFAM" id="SSF52172">
    <property type="entry name" value="CheY-like"/>
    <property type="match status" value="1"/>
</dbReference>
<evidence type="ECO:0000256" key="5">
    <source>
        <dbReference type="ARBA" id="ARBA00022553"/>
    </source>
</evidence>
<dbReference type="GO" id="GO:0000155">
    <property type="term" value="F:phosphorelay sensor kinase activity"/>
    <property type="evidence" value="ECO:0007669"/>
    <property type="project" value="InterPro"/>
</dbReference>
<dbReference type="InterPro" id="IPR000014">
    <property type="entry name" value="PAS"/>
</dbReference>
<dbReference type="PANTHER" id="PTHR43047:SF9">
    <property type="entry name" value="HISTIDINE KINASE"/>
    <property type="match status" value="1"/>
</dbReference>
<dbReference type="InterPro" id="IPR011006">
    <property type="entry name" value="CheY-like_superfamily"/>
</dbReference>
<dbReference type="STRING" id="578942.SAMN05216289_101264"/>
<evidence type="ECO:0000256" key="7">
    <source>
        <dbReference type="ARBA" id="ARBA00022692"/>
    </source>
</evidence>
<dbReference type="Gene3D" id="1.20.1730.10">
    <property type="entry name" value="Sodium/glucose cotransporter"/>
    <property type="match status" value="1"/>
</dbReference>
<reference evidence="17 18" key="1">
    <citation type="submission" date="2016-10" db="EMBL/GenBank/DDBJ databases">
        <authorList>
            <person name="de Groot N.N."/>
        </authorList>
    </citation>
    <scope>NUCLEOTIDE SEQUENCE [LARGE SCALE GENOMIC DNA]</scope>
    <source>
        <strain evidence="17 18">CGMCC 1.7659</strain>
    </source>
</reference>
<dbReference type="SMART" id="SM00388">
    <property type="entry name" value="HisKA"/>
    <property type="match status" value="1"/>
</dbReference>
<dbReference type="RefSeq" id="WP_092404100.1">
    <property type="nucleotide sequence ID" value="NZ_FOVF01000001.1"/>
</dbReference>
<dbReference type="InterPro" id="IPR036890">
    <property type="entry name" value="HATPase_C_sf"/>
</dbReference>
<evidence type="ECO:0000256" key="10">
    <source>
        <dbReference type="ARBA" id="ARBA00023136"/>
    </source>
</evidence>
<dbReference type="Gene3D" id="3.30.565.10">
    <property type="entry name" value="Histidine kinase-like ATPase, C-terminal domain"/>
    <property type="match status" value="1"/>
</dbReference>
<feature type="transmembrane region" description="Helical" evidence="13">
    <location>
        <begin position="374"/>
        <end position="393"/>
    </location>
</feature>
<feature type="modified residue" description="4-aspartylphosphate" evidence="11">
    <location>
        <position position="1042"/>
    </location>
</feature>
<dbReference type="CDD" id="cd00156">
    <property type="entry name" value="REC"/>
    <property type="match status" value="1"/>
</dbReference>
<dbReference type="SMART" id="SM00091">
    <property type="entry name" value="PAS"/>
    <property type="match status" value="1"/>
</dbReference>
<dbReference type="NCBIfam" id="TIGR00229">
    <property type="entry name" value="sensory_box"/>
    <property type="match status" value="1"/>
</dbReference>
<comment type="subcellular location">
    <subcellularLocation>
        <location evidence="2">Membrane</location>
        <topology evidence="2">Multi-pass membrane protein</topology>
    </subcellularLocation>
</comment>
<dbReference type="SUPFAM" id="SSF55785">
    <property type="entry name" value="PYP-like sensor domain (PAS domain)"/>
    <property type="match status" value="1"/>
</dbReference>
<accession>A0A1I4VAW4</accession>
<dbReference type="Pfam" id="PF02518">
    <property type="entry name" value="HATPase_c"/>
    <property type="match status" value="1"/>
</dbReference>
<evidence type="ECO:0000256" key="4">
    <source>
        <dbReference type="ARBA" id="ARBA00012438"/>
    </source>
</evidence>
<dbReference type="PROSITE" id="PS50110">
    <property type="entry name" value="RESPONSE_REGULATORY"/>
    <property type="match status" value="1"/>
</dbReference>
<feature type="transmembrane region" description="Helical" evidence="13">
    <location>
        <begin position="229"/>
        <end position="247"/>
    </location>
</feature>
<keyword evidence="6" id="KW-0808">Transferase</keyword>
<dbReference type="InterPro" id="IPR003594">
    <property type="entry name" value="HATPase_dom"/>
</dbReference>
<feature type="domain" description="Histidine kinase" evidence="14">
    <location>
        <begin position="764"/>
        <end position="973"/>
    </location>
</feature>
<dbReference type="Pfam" id="PF12860">
    <property type="entry name" value="PAS_7"/>
    <property type="match status" value="1"/>
</dbReference>
<feature type="transmembrane region" description="Helical" evidence="13">
    <location>
        <begin position="66"/>
        <end position="92"/>
    </location>
</feature>
<keyword evidence="7 13" id="KW-0812">Transmembrane</keyword>
<dbReference type="CDD" id="cd00130">
    <property type="entry name" value="PAS"/>
    <property type="match status" value="1"/>
</dbReference>
<feature type="transmembrane region" description="Helical" evidence="13">
    <location>
        <begin position="6"/>
        <end position="24"/>
    </location>
</feature>
<dbReference type="AlphaFoldDB" id="A0A1I4VAW4"/>
<dbReference type="InterPro" id="IPR036097">
    <property type="entry name" value="HisK_dim/P_sf"/>
</dbReference>
<evidence type="ECO:0000256" key="13">
    <source>
        <dbReference type="SAM" id="Phobius"/>
    </source>
</evidence>
<dbReference type="GO" id="GO:0005886">
    <property type="term" value="C:plasma membrane"/>
    <property type="evidence" value="ECO:0007669"/>
    <property type="project" value="TreeGrafter"/>
</dbReference>
<dbReference type="GO" id="GO:0022857">
    <property type="term" value="F:transmembrane transporter activity"/>
    <property type="evidence" value="ECO:0007669"/>
    <property type="project" value="InterPro"/>
</dbReference>
<dbReference type="InterPro" id="IPR001789">
    <property type="entry name" value="Sig_transdc_resp-reg_receiver"/>
</dbReference>
<feature type="transmembrane region" description="Helical" evidence="13">
    <location>
        <begin position="399"/>
        <end position="419"/>
    </location>
</feature>
<dbReference type="Proteomes" id="UP000198575">
    <property type="component" value="Unassembled WGS sequence"/>
</dbReference>
<feature type="transmembrane region" description="Helical" evidence="13">
    <location>
        <begin position="154"/>
        <end position="175"/>
    </location>
</feature>
<proteinExistence type="inferred from homology"/>
<keyword evidence="10 13" id="KW-0472">Membrane</keyword>
<dbReference type="PROSITE" id="PS50109">
    <property type="entry name" value="HIS_KIN"/>
    <property type="match status" value="1"/>
</dbReference>
<feature type="transmembrane region" description="Helical" evidence="13">
    <location>
        <begin position="431"/>
        <end position="456"/>
    </location>
</feature>
<dbReference type="OrthoDB" id="9764438at2"/>
<dbReference type="InterPro" id="IPR038377">
    <property type="entry name" value="Na/Glc_symporter_sf"/>
</dbReference>
<dbReference type="InterPro" id="IPR004358">
    <property type="entry name" value="Sig_transdc_His_kin-like_C"/>
</dbReference>
<dbReference type="PROSITE" id="PS50283">
    <property type="entry name" value="NA_SOLUT_SYMP_3"/>
    <property type="match status" value="1"/>
</dbReference>
<dbReference type="Gene3D" id="1.10.287.130">
    <property type="match status" value="1"/>
</dbReference>
<evidence type="ECO:0000259" key="15">
    <source>
        <dbReference type="PROSITE" id="PS50110"/>
    </source>
</evidence>
<protein>
    <recommendedName>
        <fullName evidence="4">histidine kinase</fullName>
        <ecNumber evidence="4">2.7.13.3</ecNumber>
    </recommendedName>
</protein>
<dbReference type="Gene3D" id="3.40.50.2300">
    <property type="match status" value="1"/>
</dbReference>
<gene>
    <name evidence="17" type="ORF">SAMN05216289_101264</name>
</gene>
<dbReference type="InterPro" id="IPR035965">
    <property type="entry name" value="PAS-like_dom_sf"/>
</dbReference>
<dbReference type="PRINTS" id="PR00344">
    <property type="entry name" value="BCTRLSENSOR"/>
</dbReference>
<sequence>MLPDLKILGAGLLWLGLLFGAAVLGDRRPKFFARHWALIYSLSLAVYCTSWTFYGTVTQASRSGWWLPPTFVGTILIYLFGFGLLMRLVSIARAHNSSSLADLVAIRLGRSPAIAALVTAVAVIGIVPYIALQLKSVAMSYGMLARRQDLMAPAWQDSALWVALAMALFAMLFGARRASATAHNRGLVLAMAFESLFKLIAMLALGVLVWFGISLPADASPSLPPPGGSAGFTTLIMLGAFAVFTLPHQFHAGVVECRDPEHVRTARWLFPLYMLLIALPILPLARAGDALLAPLGVPSDLYVLALPLANGHGTLALIAFLGGLSAATSMVVVATLALSLMIGNHWIAPLRVRAGWGRAAVGDLRGEVLLQRRLIILVVVLLAWAYSRVLVASDALADIGAVSFSALSAIAPGVLVAVYRPQLGARAVGAGLVAGSLVWLYALMLPVLAGGSLAWVEQGPFGIEWLAPDRLLGFDDWSRLARAVVLSLAANVAVIGLVASSRFAHGAKSGHRGLVDVGDLRALASRFLADEQVEALFGANEGDSPASETLVAAIEHELAAVIGASSARLLLTVARRERSVELEAVAAIVGETSQDLRFNQRVLEAALENMSQGISVVDRDLGLVAWNQPYARLFGYPPELLRVGVPIADLLRWNLTHRLSVAHSADEEVHKRIRHMRAGTPYVAERTFETDDGERVVEIRGNPMPGGGFVATFTDVTEFRRNEAELMQVAETLELRVEERTAELDMARREAEKANRAKSRFLAAVSHDLAQPLNAAHLFTHALAQRLGHAEYREAVDNISGALTSAEDLLSGLLDISRLDGGQTRARAEAFPLREWLGGLAAEFSVLADERGLRLDAVPCSAWIRSDPQLLRRIVQNFLANAVRHTRSGRILLGCRRRRSHVSIEVWDTGPGIALADQELIFEEFRRLGHSGEGLGLGLAIADRIARLLGHRISLRSRPGRGTVFSIEVPTTATLQPPLTVAPPQAQALPRRRLLVVDNDPAVLKAMQALLAGWQSEVSAAQTPAQARLLFAEHGADVLLLDYHLDDHVSGLQLRESLGPAAQGIPCVIITADHGKTVSDAVLAAGCQLLHKPLKPLALRSLLAQLIARDTGGENSR</sequence>
<keyword evidence="8" id="KW-0418">Kinase</keyword>
<keyword evidence="18" id="KW-1185">Reference proteome</keyword>
<comment type="similarity">
    <text evidence="3">Belongs to the sodium:solute symporter (SSF) (TC 2.A.21) family.</text>
</comment>
<evidence type="ECO:0000256" key="2">
    <source>
        <dbReference type="ARBA" id="ARBA00004141"/>
    </source>
</evidence>
<evidence type="ECO:0000313" key="17">
    <source>
        <dbReference type="EMBL" id="SFM98130.1"/>
    </source>
</evidence>
<feature type="transmembrane region" description="Helical" evidence="13">
    <location>
        <begin position="268"/>
        <end position="285"/>
    </location>
</feature>
<dbReference type="SUPFAM" id="SSF55874">
    <property type="entry name" value="ATPase domain of HSP90 chaperone/DNA topoisomerase II/histidine kinase"/>
    <property type="match status" value="1"/>
</dbReference>
<dbReference type="EC" id="2.7.13.3" evidence="4"/>
<dbReference type="Pfam" id="PF00072">
    <property type="entry name" value="Response_reg"/>
    <property type="match status" value="1"/>
</dbReference>
<feature type="domain" description="Response regulatory" evidence="15">
    <location>
        <begin position="993"/>
        <end position="1107"/>
    </location>
</feature>
<feature type="transmembrane region" description="Helical" evidence="13">
    <location>
        <begin position="36"/>
        <end position="54"/>
    </location>
</feature>
<evidence type="ECO:0000256" key="1">
    <source>
        <dbReference type="ARBA" id="ARBA00000085"/>
    </source>
</evidence>
<dbReference type="SUPFAM" id="SSF47384">
    <property type="entry name" value="Homodimeric domain of signal transducing histidine kinase"/>
    <property type="match status" value="1"/>
</dbReference>
<dbReference type="CDD" id="cd00075">
    <property type="entry name" value="HATPase"/>
    <property type="match status" value="1"/>
</dbReference>
<evidence type="ECO:0000256" key="3">
    <source>
        <dbReference type="ARBA" id="ARBA00006434"/>
    </source>
</evidence>
<keyword evidence="9 13" id="KW-1133">Transmembrane helix</keyword>
<dbReference type="Pfam" id="PF00512">
    <property type="entry name" value="HisKA"/>
    <property type="match status" value="1"/>
</dbReference>
<evidence type="ECO:0000256" key="8">
    <source>
        <dbReference type="ARBA" id="ARBA00022777"/>
    </source>
</evidence>
<name>A0A1I4VAW4_9GAMM</name>
<comment type="catalytic activity">
    <reaction evidence="1">
        <text>ATP + protein L-histidine = ADP + protein N-phospho-L-histidine.</text>
        <dbReference type="EC" id="2.7.13.3"/>
    </reaction>
</comment>
<evidence type="ECO:0000256" key="9">
    <source>
        <dbReference type="ARBA" id="ARBA00022989"/>
    </source>
</evidence>
<evidence type="ECO:0000313" key="18">
    <source>
        <dbReference type="Proteomes" id="UP000198575"/>
    </source>
</evidence>
<dbReference type="SMART" id="SM00448">
    <property type="entry name" value="REC"/>
    <property type="match status" value="1"/>
</dbReference>
<keyword evidence="12" id="KW-0175">Coiled coil</keyword>
<organism evidence="17 18">
    <name type="scientific">Dokdonella immobilis</name>
    <dbReference type="NCBI Taxonomy" id="578942"/>
    <lineage>
        <taxon>Bacteria</taxon>
        <taxon>Pseudomonadati</taxon>
        <taxon>Pseudomonadota</taxon>
        <taxon>Gammaproteobacteria</taxon>
        <taxon>Lysobacterales</taxon>
        <taxon>Rhodanobacteraceae</taxon>
        <taxon>Dokdonella</taxon>
    </lineage>
</organism>
<evidence type="ECO:0000256" key="6">
    <source>
        <dbReference type="ARBA" id="ARBA00022679"/>
    </source>
</evidence>
<dbReference type="InterPro" id="IPR005467">
    <property type="entry name" value="His_kinase_dom"/>
</dbReference>
<dbReference type="Gene3D" id="3.30.450.20">
    <property type="entry name" value="PAS domain"/>
    <property type="match status" value="1"/>
</dbReference>
<dbReference type="PANTHER" id="PTHR43047">
    <property type="entry name" value="TWO-COMPONENT HISTIDINE PROTEIN KINASE"/>
    <property type="match status" value="1"/>
</dbReference>
<dbReference type="FunFam" id="3.30.565.10:FF:000049">
    <property type="entry name" value="Two-component sensor histidine kinase"/>
    <property type="match status" value="1"/>
</dbReference>
<dbReference type="InterPro" id="IPR003661">
    <property type="entry name" value="HisK_dim/P_dom"/>
</dbReference>
<evidence type="ECO:0000256" key="12">
    <source>
        <dbReference type="SAM" id="Coils"/>
    </source>
</evidence>
<dbReference type="NCBIfam" id="NF041832">
    <property type="entry name" value="near_NosP_CTERM"/>
    <property type="match status" value="1"/>
</dbReference>
<feature type="transmembrane region" description="Helical" evidence="13">
    <location>
        <begin position="113"/>
        <end position="134"/>
    </location>
</feature>
<dbReference type="GO" id="GO:0009927">
    <property type="term" value="F:histidine phosphotransfer kinase activity"/>
    <property type="evidence" value="ECO:0007669"/>
    <property type="project" value="TreeGrafter"/>
</dbReference>
<feature type="domain" description="PAS" evidence="16">
    <location>
        <begin position="599"/>
        <end position="639"/>
    </location>
</feature>
<evidence type="ECO:0000256" key="11">
    <source>
        <dbReference type="PROSITE-ProRule" id="PRU00169"/>
    </source>
</evidence>
<dbReference type="InterPro" id="IPR001734">
    <property type="entry name" value="Na/solute_symporter"/>
</dbReference>
<dbReference type="EMBL" id="FOVF01000001">
    <property type="protein sequence ID" value="SFM98130.1"/>
    <property type="molecule type" value="Genomic_DNA"/>
</dbReference>
<feature type="transmembrane region" description="Helical" evidence="13">
    <location>
        <begin position="315"/>
        <end position="343"/>
    </location>
</feature>
<feature type="coiled-coil region" evidence="12">
    <location>
        <begin position="730"/>
        <end position="757"/>
    </location>
</feature>
<keyword evidence="5 11" id="KW-0597">Phosphoprotein</keyword>
<evidence type="ECO:0000259" key="14">
    <source>
        <dbReference type="PROSITE" id="PS50109"/>
    </source>
</evidence>
<dbReference type="SMART" id="SM00387">
    <property type="entry name" value="HATPase_c"/>
    <property type="match status" value="1"/>
</dbReference>
<feature type="transmembrane region" description="Helical" evidence="13">
    <location>
        <begin position="196"/>
        <end position="217"/>
    </location>
</feature>
<dbReference type="CDD" id="cd00082">
    <property type="entry name" value="HisKA"/>
    <property type="match status" value="1"/>
</dbReference>
<evidence type="ECO:0000259" key="16">
    <source>
        <dbReference type="PROSITE" id="PS50112"/>
    </source>
</evidence>
<dbReference type="PROSITE" id="PS50112">
    <property type="entry name" value="PAS"/>
    <property type="match status" value="1"/>
</dbReference>